<dbReference type="Gene3D" id="2.60.40.10">
    <property type="entry name" value="Immunoglobulins"/>
    <property type="match status" value="1"/>
</dbReference>
<evidence type="ECO:0000313" key="1">
    <source>
        <dbReference type="EMBL" id="ROO09590.1"/>
    </source>
</evidence>
<sequence>MSTSQSNAIVPTIVSVKGASGVEIANGGTTIETSVTLAGTAEPAQKVEVFDGAFAKGAAAVDPTGKWTFSMTGLALGSHIITAKALYGAGDASLPRTFTVVLNK</sequence>
<organism evidence="1 2">
    <name type="scientific">Pseudomonas fluorescens</name>
    <dbReference type="NCBI Taxonomy" id="294"/>
    <lineage>
        <taxon>Bacteria</taxon>
        <taxon>Pseudomonadati</taxon>
        <taxon>Pseudomonadota</taxon>
        <taxon>Gammaproteobacteria</taxon>
        <taxon>Pseudomonadales</taxon>
        <taxon>Pseudomonadaceae</taxon>
        <taxon>Pseudomonas</taxon>
    </lineage>
</organism>
<gene>
    <name evidence="1" type="ORF">BK673_11830</name>
</gene>
<comment type="caution">
    <text evidence="1">The sequence shown here is derived from an EMBL/GenBank/DDBJ whole genome shotgun (WGS) entry which is preliminary data.</text>
</comment>
<evidence type="ECO:0000313" key="2">
    <source>
        <dbReference type="Proteomes" id="UP000283619"/>
    </source>
</evidence>
<dbReference type="AlphaFoldDB" id="A0A423P5R3"/>
<dbReference type="EMBL" id="MOBZ01000009">
    <property type="protein sequence ID" value="ROO09590.1"/>
    <property type="molecule type" value="Genomic_DNA"/>
</dbReference>
<protein>
    <submittedName>
        <fullName evidence="1">Uncharacterized protein</fullName>
    </submittedName>
</protein>
<accession>A0A423P5R3</accession>
<name>A0A423P5R3_PSEFL</name>
<reference evidence="1 2" key="1">
    <citation type="submission" date="2016-10" db="EMBL/GenBank/DDBJ databases">
        <title>Comparative genome analysis of multiple Pseudomonas spp. focuses on biocontrol and plant growth promoting traits.</title>
        <authorList>
            <person name="Tao X.-Y."/>
            <person name="Taylor C.G."/>
        </authorList>
    </citation>
    <scope>NUCLEOTIDE SEQUENCE [LARGE SCALE GENOMIC DNA]</scope>
    <source>
        <strain evidence="1 2">36G2</strain>
    </source>
</reference>
<proteinExistence type="predicted"/>
<dbReference type="RefSeq" id="WP_123593783.1">
    <property type="nucleotide sequence ID" value="NZ_MOBZ01000009.1"/>
</dbReference>
<dbReference type="Proteomes" id="UP000283619">
    <property type="component" value="Unassembled WGS sequence"/>
</dbReference>
<dbReference type="InterPro" id="IPR013783">
    <property type="entry name" value="Ig-like_fold"/>
</dbReference>